<dbReference type="PANTHER" id="PTHR13528:SF2">
    <property type="entry name" value="LARGE RIBOSOMAL SUBUNIT PROTEIN BL28M"/>
    <property type="match status" value="1"/>
</dbReference>
<dbReference type="EMBL" id="LVYI01000005">
    <property type="protein sequence ID" value="OAP59682.1"/>
    <property type="molecule type" value="Genomic_DNA"/>
</dbReference>
<dbReference type="InterPro" id="IPR037147">
    <property type="entry name" value="Ribosomal_bL28_sf"/>
</dbReference>
<proteinExistence type="inferred from homology"/>
<dbReference type="InterPro" id="IPR034704">
    <property type="entry name" value="Ribosomal_bL28/bL31-like_sf"/>
</dbReference>
<evidence type="ECO:0008006" key="7">
    <source>
        <dbReference type="Google" id="ProtNLM"/>
    </source>
</evidence>
<dbReference type="InterPro" id="IPR026569">
    <property type="entry name" value="Ribosomal_bL28"/>
</dbReference>
<evidence type="ECO:0000256" key="3">
    <source>
        <dbReference type="ARBA" id="ARBA00023274"/>
    </source>
</evidence>
<dbReference type="OrthoDB" id="361870at2759"/>
<reference evidence="5 6" key="1">
    <citation type="submission" date="2016-04" db="EMBL/GenBank/DDBJ databases">
        <title>Draft genome of Fonsecaea erecta CBS 125763.</title>
        <authorList>
            <person name="Weiss V.A."/>
            <person name="Vicente V.A."/>
            <person name="Raittz R.T."/>
            <person name="Moreno L.F."/>
            <person name="De Souza E.M."/>
            <person name="Pedrosa F.O."/>
            <person name="Steffens M.B."/>
            <person name="Faoro H."/>
            <person name="Tadra-Sfeir M.Z."/>
            <person name="Najafzadeh M.J."/>
            <person name="Felipe M.S."/>
            <person name="Teixeira M."/>
            <person name="Sun J."/>
            <person name="Xi L."/>
            <person name="Gomes R."/>
            <person name="De Azevedo C.M."/>
            <person name="Salgado C.G."/>
            <person name="Da Silva M.B."/>
            <person name="Nascimento M.F."/>
            <person name="Queiroz-Telles F."/>
            <person name="Attili D.S."/>
            <person name="Gorbushina A."/>
        </authorList>
    </citation>
    <scope>NUCLEOTIDE SEQUENCE [LARGE SCALE GENOMIC DNA]</scope>
    <source>
        <strain evidence="5 6">CBS 125763</strain>
    </source>
</reference>
<dbReference type="Pfam" id="PF00830">
    <property type="entry name" value="Ribosomal_L28"/>
    <property type="match status" value="1"/>
</dbReference>
<evidence type="ECO:0000313" key="6">
    <source>
        <dbReference type="Proteomes" id="UP000078343"/>
    </source>
</evidence>
<feature type="region of interest" description="Disordered" evidence="4">
    <location>
        <begin position="289"/>
        <end position="382"/>
    </location>
</feature>
<dbReference type="RefSeq" id="XP_018693049.1">
    <property type="nucleotide sequence ID" value="XM_018838489.1"/>
</dbReference>
<dbReference type="GO" id="GO:0005762">
    <property type="term" value="C:mitochondrial large ribosomal subunit"/>
    <property type="evidence" value="ECO:0007669"/>
    <property type="project" value="TreeGrafter"/>
</dbReference>
<evidence type="ECO:0000256" key="4">
    <source>
        <dbReference type="SAM" id="MobiDB-lite"/>
    </source>
</evidence>
<protein>
    <recommendedName>
        <fullName evidence="7">Ribosomal protein L28</fullName>
    </recommendedName>
</protein>
<accession>A0A178ZJ34</accession>
<dbReference type="Proteomes" id="UP000078343">
    <property type="component" value="Unassembled WGS sequence"/>
</dbReference>
<dbReference type="GeneID" id="30011148"/>
<dbReference type="GO" id="GO:0003735">
    <property type="term" value="F:structural constituent of ribosome"/>
    <property type="evidence" value="ECO:0007669"/>
    <property type="project" value="InterPro"/>
</dbReference>
<keyword evidence="2" id="KW-0689">Ribosomal protein</keyword>
<keyword evidence="3" id="KW-0687">Ribonucleoprotein</keyword>
<dbReference type="SUPFAM" id="SSF143800">
    <property type="entry name" value="L28p-like"/>
    <property type="match status" value="1"/>
</dbReference>
<comment type="similarity">
    <text evidence="1">Belongs to the bacterial ribosomal protein bL28 family.</text>
</comment>
<evidence type="ECO:0000313" key="5">
    <source>
        <dbReference type="EMBL" id="OAP59682.1"/>
    </source>
</evidence>
<keyword evidence="6" id="KW-1185">Reference proteome</keyword>
<organism evidence="5 6">
    <name type="scientific">Fonsecaea erecta</name>
    <dbReference type="NCBI Taxonomy" id="1367422"/>
    <lineage>
        <taxon>Eukaryota</taxon>
        <taxon>Fungi</taxon>
        <taxon>Dikarya</taxon>
        <taxon>Ascomycota</taxon>
        <taxon>Pezizomycotina</taxon>
        <taxon>Eurotiomycetes</taxon>
        <taxon>Chaetothyriomycetidae</taxon>
        <taxon>Chaetothyriales</taxon>
        <taxon>Herpotrichiellaceae</taxon>
        <taxon>Fonsecaea</taxon>
    </lineage>
</organism>
<comment type="caution">
    <text evidence="5">The sequence shown here is derived from an EMBL/GenBank/DDBJ whole genome shotgun (WGS) entry which is preliminary data.</text>
</comment>
<dbReference type="PANTHER" id="PTHR13528">
    <property type="entry name" value="39S RIBOSOMAL PROTEIN L28, MITOCHONDRIAL"/>
    <property type="match status" value="1"/>
</dbReference>
<feature type="compositionally biased region" description="Basic and acidic residues" evidence="4">
    <location>
        <begin position="360"/>
        <end position="382"/>
    </location>
</feature>
<dbReference type="STRING" id="1367422.A0A178ZJ34"/>
<gene>
    <name evidence="5" type="ORF">AYL99_06980</name>
</gene>
<evidence type="ECO:0000256" key="2">
    <source>
        <dbReference type="ARBA" id="ARBA00022980"/>
    </source>
</evidence>
<dbReference type="Gene3D" id="2.30.170.40">
    <property type="entry name" value="Ribosomal protein L28/L24"/>
    <property type="match status" value="1"/>
</dbReference>
<name>A0A178ZJ34_9EURO</name>
<sequence length="382" mass="43999">MAAPTTITKLPEVLRSPTSLQYLAYRHPVKHSNPYFKPRFTFKLEDRKHTLLDIYRLRHTDPLMPPYPYGENKHFPEANFGLYGGATVQSGSKISKGRNKGKSLRHWFPNVRVETVRSEALNRELKIPITARVMRTISKCGGIDQYVTGMKPARIKELGMLGWKLRWLVMTSPKYRAEHAKQLQKYNLPEHYSLSGSFEDAWNDEKVRAKMIAQQEAAWNDLREAADRFEKHVKRNWIESGEKETYQIPKLETLDRNSPLSLGLPEHLEEPDIVEKKYRHLRTFKKPVGDDVQVRSPEPAPLESSDMITRRGSEAFTMATEGANPEDAERHVDRLASTQEPQDLGRNSLEDDTPSGQHFDTGREEATTSEHQHSKTSSERER</sequence>
<evidence type="ECO:0000256" key="1">
    <source>
        <dbReference type="ARBA" id="ARBA00008760"/>
    </source>
</evidence>
<dbReference type="AlphaFoldDB" id="A0A178ZJ34"/>